<keyword evidence="1" id="KW-0732">Signal</keyword>
<dbReference type="Pfam" id="PF03009">
    <property type="entry name" value="GDPD"/>
    <property type="match status" value="1"/>
</dbReference>
<dbReference type="GO" id="GO:0008081">
    <property type="term" value="F:phosphoric diester hydrolase activity"/>
    <property type="evidence" value="ECO:0007669"/>
    <property type="project" value="InterPro"/>
</dbReference>
<dbReference type="SUPFAM" id="SSF51695">
    <property type="entry name" value="PLC-like phosphodiesterases"/>
    <property type="match status" value="1"/>
</dbReference>
<dbReference type="STRING" id="1748243.Tel_16165"/>
<feature type="signal peptide" evidence="1">
    <location>
        <begin position="1"/>
        <end position="24"/>
    </location>
</feature>
<dbReference type="InterPro" id="IPR017946">
    <property type="entry name" value="PLC-like_Pdiesterase_TIM-brl"/>
</dbReference>
<keyword evidence="4" id="KW-1185">Reference proteome</keyword>
<feature type="chain" id="PRO_5006605085" description="GP-PDE domain-containing protein" evidence="1">
    <location>
        <begin position="25"/>
        <end position="343"/>
    </location>
</feature>
<name>A0A0S2THK2_9GAMM</name>
<protein>
    <recommendedName>
        <fullName evidence="2">GP-PDE domain-containing protein</fullName>
    </recommendedName>
</protein>
<accession>A0A0S2THK2</accession>
<dbReference type="GO" id="GO:0006629">
    <property type="term" value="P:lipid metabolic process"/>
    <property type="evidence" value="ECO:0007669"/>
    <property type="project" value="InterPro"/>
</dbReference>
<gene>
    <name evidence="3" type="ORF">Tel_16165</name>
</gene>
<reference evidence="3" key="1">
    <citation type="submission" date="2015-10" db="EMBL/GenBank/DDBJ databases">
        <title>Description of Candidatus Tenderia electrophaga gen. nov, sp. nov., an Uncultivated Electroautotroph from a Biocathode Enrichment.</title>
        <authorList>
            <person name="Eddie B.J."/>
            <person name="Malanoski A.P."/>
            <person name="Wang Z."/>
            <person name="Hall R.J."/>
            <person name="Oh S.D."/>
            <person name="Heiner C."/>
            <person name="Lin B."/>
            <person name="Strycharz-Glaven S.M."/>
        </authorList>
    </citation>
    <scope>NUCLEOTIDE SEQUENCE [LARGE SCALE GENOMIC DNA]</scope>
    <source>
        <strain evidence="3">NRL1</strain>
    </source>
</reference>
<evidence type="ECO:0000313" key="3">
    <source>
        <dbReference type="EMBL" id="ALP54561.1"/>
    </source>
</evidence>
<dbReference type="Gene3D" id="3.20.20.190">
    <property type="entry name" value="Phosphatidylinositol (PI) phosphodiesterase"/>
    <property type="match status" value="1"/>
</dbReference>
<dbReference type="PANTHER" id="PTHR46211:SF14">
    <property type="entry name" value="GLYCEROPHOSPHODIESTER PHOSPHODIESTERASE"/>
    <property type="match status" value="1"/>
</dbReference>
<proteinExistence type="predicted"/>
<dbReference type="PROSITE" id="PS51704">
    <property type="entry name" value="GP_PDE"/>
    <property type="match status" value="1"/>
</dbReference>
<dbReference type="CDD" id="cd08556">
    <property type="entry name" value="GDPD"/>
    <property type="match status" value="1"/>
</dbReference>
<dbReference type="KEGG" id="tee:Tel_16165"/>
<sequence>MPTYLTRFIFTSLLLLCVALPAHAAADKDNRWTIEDVLGADLKPFAIGHRGFGANLGEHPDKPIENTIESVRRAFRAGAQIVEVDVVMTKDHIAVALHDDFLDDFTCVNQLSFSELRHRFREASRLKHILKVARSYTIKRHDERPSGQVILEIKTPAPLCDPEDGTVPALVAATLDEVNHTKMQRQVLIESFSPEIVALVKQQQPQLPRILSLDLLQLLTPAQLEAASGLPVTLLDKDVGLGLQWVQVGPIFRVPIYESVFQFVGTLTALESRAAALDKDVLQQLEFMTPGSGALMLQQLHNLGVAGLVYTVNSDAEWLFLSSLGVDGFYTDDLAMGLALEGH</sequence>
<dbReference type="PANTHER" id="PTHR46211">
    <property type="entry name" value="GLYCEROPHOSPHORYL DIESTER PHOSPHODIESTERASE"/>
    <property type="match status" value="1"/>
</dbReference>
<dbReference type="AlphaFoldDB" id="A0A0S2THK2"/>
<feature type="domain" description="GP-PDE" evidence="2">
    <location>
        <begin position="44"/>
        <end position="341"/>
    </location>
</feature>
<organism evidence="3 4">
    <name type="scientific">Candidatus Tenderia electrophaga</name>
    <dbReference type="NCBI Taxonomy" id="1748243"/>
    <lineage>
        <taxon>Bacteria</taxon>
        <taxon>Pseudomonadati</taxon>
        <taxon>Pseudomonadota</taxon>
        <taxon>Gammaproteobacteria</taxon>
        <taxon>Candidatus Tenderiales</taxon>
        <taxon>Candidatus Tenderiaceae</taxon>
        <taxon>Candidatus Tenderia</taxon>
    </lineage>
</organism>
<evidence type="ECO:0000313" key="4">
    <source>
        <dbReference type="Proteomes" id="UP000055136"/>
    </source>
</evidence>
<evidence type="ECO:0000259" key="2">
    <source>
        <dbReference type="PROSITE" id="PS51704"/>
    </source>
</evidence>
<dbReference type="EMBL" id="CP013099">
    <property type="protein sequence ID" value="ALP54561.1"/>
    <property type="molecule type" value="Genomic_DNA"/>
</dbReference>
<evidence type="ECO:0000256" key="1">
    <source>
        <dbReference type="SAM" id="SignalP"/>
    </source>
</evidence>
<dbReference type="InterPro" id="IPR030395">
    <property type="entry name" value="GP_PDE_dom"/>
</dbReference>
<dbReference type="Proteomes" id="UP000055136">
    <property type="component" value="Chromosome"/>
</dbReference>